<evidence type="ECO:0000313" key="1">
    <source>
        <dbReference type="EMBL" id="NMB91793.1"/>
    </source>
</evidence>
<reference evidence="1 2" key="1">
    <citation type="journal article" date="2020" name="Biotechnol. Biofuels">
        <title>New insights from the biogas microbiome by comprehensive genome-resolved metagenomics of nearly 1600 species originating from multiple anaerobic digesters.</title>
        <authorList>
            <person name="Campanaro S."/>
            <person name="Treu L."/>
            <person name="Rodriguez-R L.M."/>
            <person name="Kovalovszki A."/>
            <person name="Ziels R.M."/>
            <person name="Maus I."/>
            <person name="Zhu X."/>
            <person name="Kougias P.G."/>
            <person name="Basile A."/>
            <person name="Luo G."/>
            <person name="Schluter A."/>
            <person name="Konstantinidis K.T."/>
            <person name="Angelidaki I."/>
        </authorList>
    </citation>
    <scope>NUCLEOTIDE SEQUENCE [LARGE SCALE GENOMIC DNA]</scope>
    <source>
        <strain evidence="1">AS27yjCOA_202</strain>
    </source>
</reference>
<dbReference type="AlphaFoldDB" id="A0A7X9HTU7"/>
<evidence type="ECO:0000313" key="2">
    <source>
        <dbReference type="Proteomes" id="UP000590542"/>
    </source>
</evidence>
<dbReference type="Proteomes" id="UP000590542">
    <property type="component" value="Unassembled WGS sequence"/>
</dbReference>
<proteinExistence type="predicted"/>
<accession>A0A7X9HTU7</accession>
<dbReference type="EMBL" id="JAAZNV010000009">
    <property type="protein sequence ID" value="NMB91793.1"/>
    <property type="molecule type" value="Genomic_DNA"/>
</dbReference>
<name>A0A7X9HTU7_UNCKA</name>
<protein>
    <submittedName>
        <fullName evidence="1">Uncharacterized protein</fullName>
    </submittedName>
</protein>
<organism evidence="1 2">
    <name type="scientific">candidate division WWE3 bacterium</name>
    <dbReference type="NCBI Taxonomy" id="2053526"/>
    <lineage>
        <taxon>Bacteria</taxon>
        <taxon>Katanobacteria</taxon>
    </lineage>
</organism>
<sequence length="95" mass="11278">MENIGNILRSKKLSRDYRCSHEFQAYGNRLAEELGDKKHRSLYIKLAKNEDRSILEEARASVLESRNAKTKGRLFMWKIGQIKKERREKSRKPSR</sequence>
<gene>
    <name evidence="1" type="ORF">GYA37_03010</name>
</gene>
<comment type="caution">
    <text evidence="1">The sequence shown here is derived from an EMBL/GenBank/DDBJ whole genome shotgun (WGS) entry which is preliminary data.</text>
</comment>